<dbReference type="Pfam" id="PF13577">
    <property type="entry name" value="SnoaL_4"/>
    <property type="match status" value="1"/>
</dbReference>
<name>A0A8G2BH96_9PROT</name>
<dbReference type="Gene3D" id="3.10.450.50">
    <property type="match status" value="1"/>
</dbReference>
<comment type="caution">
    <text evidence="2">The sequence shown here is derived from an EMBL/GenBank/DDBJ whole genome shotgun (WGS) entry which is preliminary data.</text>
</comment>
<dbReference type="AlphaFoldDB" id="A0A8G2BH96"/>
<evidence type="ECO:0000259" key="1">
    <source>
        <dbReference type="Pfam" id="PF13577"/>
    </source>
</evidence>
<protein>
    <submittedName>
        <fullName evidence="2">SnoaL-like domain-containing protein</fullName>
    </submittedName>
</protein>
<dbReference type="SUPFAM" id="SSF54427">
    <property type="entry name" value="NTF2-like"/>
    <property type="match status" value="1"/>
</dbReference>
<dbReference type="Proteomes" id="UP000198615">
    <property type="component" value="Unassembled WGS sequence"/>
</dbReference>
<accession>A0A8G2BH96</accession>
<organism evidence="2 3">
    <name type="scientific">Thalassobaculum litoreum DSM 18839</name>
    <dbReference type="NCBI Taxonomy" id="1123362"/>
    <lineage>
        <taxon>Bacteria</taxon>
        <taxon>Pseudomonadati</taxon>
        <taxon>Pseudomonadota</taxon>
        <taxon>Alphaproteobacteria</taxon>
        <taxon>Rhodospirillales</taxon>
        <taxon>Thalassobaculaceae</taxon>
        <taxon>Thalassobaculum</taxon>
    </lineage>
</organism>
<evidence type="ECO:0000313" key="2">
    <source>
        <dbReference type="EMBL" id="SDF65672.1"/>
    </source>
</evidence>
<keyword evidence="3" id="KW-1185">Reference proteome</keyword>
<feature type="domain" description="SnoaL-like" evidence="1">
    <location>
        <begin position="10"/>
        <end position="139"/>
    </location>
</feature>
<dbReference type="InterPro" id="IPR032710">
    <property type="entry name" value="NTF2-like_dom_sf"/>
</dbReference>
<dbReference type="RefSeq" id="WP_215906077.1">
    <property type="nucleotide sequence ID" value="NZ_FNBW01000005.1"/>
</dbReference>
<proteinExistence type="predicted"/>
<evidence type="ECO:0000313" key="3">
    <source>
        <dbReference type="Proteomes" id="UP000198615"/>
    </source>
</evidence>
<dbReference type="InterPro" id="IPR037401">
    <property type="entry name" value="SnoaL-like"/>
</dbReference>
<gene>
    <name evidence="2" type="ORF">SAMN05660686_01945</name>
</gene>
<dbReference type="EMBL" id="FNBW01000005">
    <property type="protein sequence ID" value="SDF65672.1"/>
    <property type="molecule type" value="Genomic_DNA"/>
</dbReference>
<reference evidence="2 3" key="1">
    <citation type="submission" date="2016-10" db="EMBL/GenBank/DDBJ databases">
        <authorList>
            <person name="Varghese N."/>
            <person name="Submissions S."/>
        </authorList>
    </citation>
    <scope>NUCLEOTIDE SEQUENCE [LARGE SCALE GENOMIC DNA]</scope>
    <source>
        <strain evidence="2 3">DSM 18839</strain>
    </source>
</reference>
<sequence length="174" mass="19575">MPQDHITAETLVDREKIKTLKAQYCRFLDTKQWVRLRGLFLEEATFEGFGSAPTGSTAAQFVAGASGRLQEALTVHHCHMAEIAFDGPDRARAVWAMVDVVQFLDGREPIEAPGHTGFTGYGHYEDSYRRIDGVWYFATKRLSRIRIDPIPRDNPAALTNRLKAYADWVGFAEG</sequence>